<comment type="caution">
    <text evidence="1">The sequence shown here is derived from an EMBL/GenBank/DDBJ whole genome shotgun (WGS) entry which is preliminary data.</text>
</comment>
<accession>A0A811T7G1</accession>
<evidence type="ECO:0000313" key="1">
    <source>
        <dbReference type="EMBL" id="CAD6493326.1"/>
    </source>
</evidence>
<dbReference type="EMBL" id="CAJHIP010000020">
    <property type="protein sequence ID" value="CAD6493326.1"/>
    <property type="molecule type" value="Genomic_DNA"/>
</dbReference>
<dbReference type="Pfam" id="PF08004">
    <property type="entry name" value="DUF1699"/>
    <property type="match status" value="1"/>
</dbReference>
<dbReference type="Proteomes" id="UP000603056">
    <property type="component" value="Unassembled WGS sequence"/>
</dbReference>
<name>A0A811T7G1_9EURY</name>
<organism evidence="1 3">
    <name type="scientific">Candidatus Argoarchaeum ethanivorans</name>
    <dbReference type="NCBI Taxonomy" id="2608793"/>
    <lineage>
        <taxon>Archaea</taxon>
        <taxon>Methanobacteriati</taxon>
        <taxon>Methanobacteriota</taxon>
        <taxon>Stenosarchaea group</taxon>
        <taxon>Methanomicrobia</taxon>
        <taxon>Methanosarcinales</taxon>
        <taxon>Methanosarcinales incertae sedis</taxon>
        <taxon>GOM Arc I cluster</taxon>
        <taxon>Candidatus Argoarchaeum</taxon>
    </lineage>
</organism>
<gene>
    <name evidence="2" type="ORF">EMLJLAPB_00938</name>
    <name evidence="1" type="ORF">FFODKBPE_00475</name>
</gene>
<dbReference type="InterPro" id="IPR012546">
    <property type="entry name" value="DUF1699"/>
</dbReference>
<dbReference type="AlphaFoldDB" id="A0A811T7G1"/>
<evidence type="ECO:0008006" key="4">
    <source>
        <dbReference type="Google" id="ProtNLM"/>
    </source>
</evidence>
<evidence type="ECO:0000313" key="2">
    <source>
        <dbReference type="EMBL" id="CAD6494771.1"/>
    </source>
</evidence>
<evidence type="ECO:0000313" key="3">
    <source>
        <dbReference type="Proteomes" id="UP000603056"/>
    </source>
</evidence>
<sequence>MVIKMKIRVVSSKDEIASLNPRESIIHLTFRPSNKDIFNLVKNCTDLKAIHIPSSYKKTISEATGIFLSMQGIKLLEGDVWGHRKDINEYSEVGLGIYDRINALKSEGLSDEAIAGRINKESRISKDLVKYILENQKK</sequence>
<reference evidence="1" key="1">
    <citation type="submission" date="2020-10" db="EMBL/GenBank/DDBJ databases">
        <authorList>
            <person name="Hahn C.J."/>
            <person name="Laso-Perez R."/>
            <person name="Vulcano F."/>
            <person name="Vaziourakis K.-M."/>
            <person name="Stokke R."/>
            <person name="Steen I.H."/>
            <person name="Teske A."/>
            <person name="Boetius A."/>
            <person name="Liebeke M."/>
            <person name="Amann R."/>
            <person name="Knittel K."/>
        </authorList>
    </citation>
    <scope>NUCLEOTIDE SEQUENCE</scope>
    <source>
        <strain evidence="2">Gfbio:e3339647-f889-4370-9287-4fb5cb688e4c:AG392D22_GoMArc1</strain>
        <strain evidence="1">Gfbio:e3339647-f889-4370-9287-4fb5cb688e4c:AG394J04_GoMArc1</strain>
    </source>
</reference>
<protein>
    <recommendedName>
        <fullName evidence="4">DUF1699 family protein</fullName>
    </recommendedName>
</protein>
<proteinExistence type="predicted"/>
<dbReference type="EMBL" id="CAJHIS010000031">
    <property type="protein sequence ID" value="CAD6494771.1"/>
    <property type="molecule type" value="Genomic_DNA"/>
</dbReference>
<dbReference type="Proteomes" id="UP000634805">
    <property type="component" value="Unassembled WGS sequence"/>
</dbReference>